<organism evidence="5 6">
    <name type="scientific">Caballeronia sordidicola</name>
    <name type="common">Burkholderia sordidicola</name>
    <dbReference type="NCBI Taxonomy" id="196367"/>
    <lineage>
        <taxon>Bacteria</taxon>
        <taxon>Pseudomonadati</taxon>
        <taxon>Pseudomonadota</taxon>
        <taxon>Betaproteobacteria</taxon>
        <taxon>Burkholderiales</taxon>
        <taxon>Burkholderiaceae</taxon>
        <taxon>Caballeronia</taxon>
    </lineage>
</organism>
<dbReference type="SUPFAM" id="SSF52317">
    <property type="entry name" value="Class I glutamine amidotransferase-like"/>
    <property type="match status" value="1"/>
</dbReference>
<evidence type="ECO:0000256" key="3">
    <source>
        <dbReference type="SAM" id="MobiDB-lite"/>
    </source>
</evidence>
<dbReference type="CDD" id="cd03137">
    <property type="entry name" value="GATase1_AraC_1"/>
    <property type="match status" value="1"/>
</dbReference>
<dbReference type="AlphaFoldDB" id="A0A226XAD6"/>
<dbReference type="SMART" id="SM00342">
    <property type="entry name" value="HTH_ARAC"/>
    <property type="match status" value="1"/>
</dbReference>
<accession>A0A226XAD6</accession>
<dbReference type="Gene3D" id="1.10.10.60">
    <property type="entry name" value="Homeodomain-like"/>
    <property type="match status" value="1"/>
</dbReference>
<sequence>MDDQFSVAARRHGRNALGPSKSANRTASPAKRVKRVKNSPFHRTRVSAEAPTTQEREVMRSVAIAIFPQVQALDVAGPLDVFAEANGFVAPGAGYAITLVSVDNAPVRASNGTRMLADTTCEEPRQRYDIALVAGGPGLPSDPPDPRLSTWLRDVASRCERYGSICTGAFALGHAGLIDGRHVTTHWQNAPQLARQFPLAQVELDRIHIRDGNLVTSAGVTAGIDVALSLVAEDHGPRIALAVAKRLVVFAQRRGGQSQFSPYLSAPADETSPAAKVQAYVMEHIGERMTVEKLAQIAGMSERNFARGFVEATGVTPHDFVERARIDAARNVLESSTTPLKTIAYECGFGTADRMRIVFRQRLGVSPNDYRLSFQKLGADA</sequence>
<dbReference type="eggNOG" id="COG4977">
    <property type="taxonomic scope" value="Bacteria"/>
</dbReference>
<dbReference type="Pfam" id="PF01965">
    <property type="entry name" value="DJ-1_PfpI"/>
    <property type="match status" value="1"/>
</dbReference>
<dbReference type="GO" id="GO:0043565">
    <property type="term" value="F:sequence-specific DNA binding"/>
    <property type="evidence" value="ECO:0007669"/>
    <property type="project" value="InterPro"/>
</dbReference>
<evidence type="ECO:0000259" key="4">
    <source>
        <dbReference type="PROSITE" id="PS01124"/>
    </source>
</evidence>
<evidence type="ECO:0000256" key="1">
    <source>
        <dbReference type="ARBA" id="ARBA00023015"/>
    </source>
</evidence>
<name>A0A226XAD6_CABSO</name>
<reference evidence="6" key="1">
    <citation type="submission" date="2017-01" db="EMBL/GenBank/DDBJ databases">
        <title>Genome Analysis of Deinococcus marmoris KOPRI26562.</title>
        <authorList>
            <person name="Kim J.H."/>
            <person name="Oh H.-M."/>
        </authorList>
    </citation>
    <scope>NUCLEOTIDE SEQUENCE [LARGE SCALE GENOMIC DNA]</scope>
    <source>
        <strain evidence="6">PAMC 26633</strain>
    </source>
</reference>
<dbReference type="Proteomes" id="UP000214720">
    <property type="component" value="Unassembled WGS sequence"/>
</dbReference>
<protein>
    <submittedName>
        <fullName evidence="5">Transcriptional regulator containing an amidase protein and an AraC-type DNA-binding HTH protein</fullName>
    </submittedName>
</protein>
<dbReference type="PROSITE" id="PS01124">
    <property type="entry name" value="HTH_ARAC_FAMILY_2"/>
    <property type="match status" value="1"/>
</dbReference>
<dbReference type="InterPro" id="IPR018060">
    <property type="entry name" value="HTH_AraC"/>
</dbReference>
<dbReference type="PANTHER" id="PTHR43130">
    <property type="entry name" value="ARAC-FAMILY TRANSCRIPTIONAL REGULATOR"/>
    <property type="match status" value="1"/>
</dbReference>
<dbReference type="InterPro" id="IPR052158">
    <property type="entry name" value="INH-QAR"/>
</dbReference>
<feature type="compositionally biased region" description="Basic residues" evidence="3">
    <location>
        <begin position="31"/>
        <end position="45"/>
    </location>
</feature>
<evidence type="ECO:0000313" key="5">
    <source>
        <dbReference type="EMBL" id="OXC79907.1"/>
    </source>
</evidence>
<dbReference type="SUPFAM" id="SSF46689">
    <property type="entry name" value="Homeodomain-like"/>
    <property type="match status" value="2"/>
</dbReference>
<feature type="domain" description="HTH araC/xylS-type" evidence="4">
    <location>
        <begin position="275"/>
        <end position="373"/>
    </location>
</feature>
<dbReference type="InterPro" id="IPR029062">
    <property type="entry name" value="Class_I_gatase-like"/>
</dbReference>
<keyword evidence="1" id="KW-0805">Transcription regulation</keyword>
<dbReference type="Gene3D" id="3.40.50.880">
    <property type="match status" value="1"/>
</dbReference>
<keyword evidence="2" id="KW-0804">Transcription</keyword>
<proteinExistence type="predicted"/>
<gene>
    <name evidence="5" type="ORF">BSU04_03745</name>
</gene>
<evidence type="ECO:0000256" key="2">
    <source>
        <dbReference type="ARBA" id="ARBA00023163"/>
    </source>
</evidence>
<dbReference type="InterPro" id="IPR009057">
    <property type="entry name" value="Homeodomain-like_sf"/>
</dbReference>
<dbReference type="GO" id="GO:0003700">
    <property type="term" value="F:DNA-binding transcription factor activity"/>
    <property type="evidence" value="ECO:0007669"/>
    <property type="project" value="InterPro"/>
</dbReference>
<comment type="caution">
    <text evidence="5">The sequence shown here is derived from an EMBL/GenBank/DDBJ whole genome shotgun (WGS) entry which is preliminary data.</text>
</comment>
<dbReference type="InterPro" id="IPR002818">
    <property type="entry name" value="DJ-1/PfpI"/>
</dbReference>
<feature type="region of interest" description="Disordered" evidence="3">
    <location>
        <begin position="1"/>
        <end position="53"/>
    </location>
</feature>
<dbReference type="PANTHER" id="PTHR43130:SF3">
    <property type="entry name" value="HTH-TYPE TRANSCRIPTIONAL REGULATOR RV1931C"/>
    <property type="match status" value="1"/>
</dbReference>
<evidence type="ECO:0000313" key="6">
    <source>
        <dbReference type="Proteomes" id="UP000214720"/>
    </source>
</evidence>
<dbReference type="EMBL" id="MTHB01000027">
    <property type="protein sequence ID" value="OXC79907.1"/>
    <property type="molecule type" value="Genomic_DNA"/>
</dbReference>
<dbReference type="Pfam" id="PF12833">
    <property type="entry name" value="HTH_18"/>
    <property type="match status" value="1"/>
</dbReference>
<keyword evidence="5" id="KW-0238">DNA-binding</keyword>